<dbReference type="STRING" id="407821.A0A087TNK2"/>
<protein>
    <submittedName>
        <fullName evidence="2">Uncharacterized protein</fullName>
    </submittedName>
</protein>
<dbReference type="PANTHER" id="PTHR33327:SF3">
    <property type="entry name" value="RNA-DIRECTED DNA POLYMERASE"/>
    <property type="match status" value="1"/>
</dbReference>
<dbReference type="OMA" id="IMAVANH"/>
<reference evidence="2 3" key="1">
    <citation type="submission" date="2013-11" db="EMBL/GenBank/DDBJ databases">
        <title>Genome sequencing of Stegodyphus mimosarum.</title>
        <authorList>
            <person name="Bechsgaard J."/>
        </authorList>
    </citation>
    <scope>NUCLEOTIDE SEQUENCE [LARGE SCALE GENOMIC DNA]</scope>
</reference>
<gene>
    <name evidence="2" type="ORF">X975_02212</name>
</gene>
<dbReference type="OrthoDB" id="6431867at2759"/>
<feature type="compositionally biased region" description="Basic and acidic residues" evidence="1">
    <location>
        <begin position="90"/>
        <end position="99"/>
    </location>
</feature>
<organism evidence="2 3">
    <name type="scientific">Stegodyphus mimosarum</name>
    <name type="common">African social velvet spider</name>
    <dbReference type="NCBI Taxonomy" id="407821"/>
    <lineage>
        <taxon>Eukaryota</taxon>
        <taxon>Metazoa</taxon>
        <taxon>Ecdysozoa</taxon>
        <taxon>Arthropoda</taxon>
        <taxon>Chelicerata</taxon>
        <taxon>Arachnida</taxon>
        <taxon>Araneae</taxon>
        <taxon>Araneomorphae</taxon>
        <taxon>Entelegynae</taxon>
        <taxon>Eresoidea</taxon>
        <taxon>Eresidae</taxon>
        <taxon>Stegodyphus</taxon>
    </lineage>
</organism>
<evidence type="ECO:0000256" key="1">
    <source>
        <dbReference type="SAM" id="MobiDB-lite"/>
    </source>
</evidence>
<proteinExistence type="predicted"/>
<evidence type="ECO:0000313" key="3">
    <source>
        <dbReference type="Proteomes" id="UP000054359"/>
    </source>
</evidence>
<accession>A0A087TNK2</accession>
<feature type="non-terminal residue" evidence="2">
    <location>
        <position position="148"/>
    </location>
</feature>
<feature type="region of interest" description="Disordered" evidence="1">
    <location>
        <begin position="89"/>
        <end position="114"/>
    </location>
</feature>
<keyword evidence="3" id="KW-1185">Reference proteome</keyword>
<dbReference type="Proteomes" id="UP000054359">
    <property type="component" value="Unassembled WGS sequence"/>
</dbReference>
<dbReference type="AlphaFoldDB" id="A0A087TNK2"/>
<dbReference type="PANTHER" id="PTHR33327">
    <property type="entry name" value="ENDONUCLEASE"/>
    <property type="match status" value="1"/>
</dbReference>
<name>A0A087TNK2_STEMI</name>
<dbReference type="EMBL" id="KK116059">
    <property type="protein sequence ID" value="KFM66691.1"/>
    <property type="molecule type" value="Genomic_DNA"/>
</dbReference>
<sequence length="148" mass="16612">MRNLAGETVGEPLLKSLWISRLPQNTQSILAALSDDLPKLAVVADKITDLTTLPHINSAATASASPNEQQVAELTKQVNELSLAIKKSRERSCERRDSYPQRNSRRSRSNGRYRQYKEPCSDICFYHTNFGSKAPKCVSPCNFRQSEN</sequence>
<evidence type="ECO:0000313" key="2">
    <source>
        <dbReference type="EMBL" id="KFM66691.1"/>
    </source>
</evidence>